<feature type="transmembrane region" description="Helical" evidence="12">
    <location>
        <begin position="53"/>
        <end position="81"/>
    </location>
</feature>
<keyword evidence="8 12" id="KW-0812">Transmembrane</keyword>
<keyword evidence="10 12" id="KW-0472">Membrane</keyword>
<dbReference type="GeneID" id="58262973"/>
<dbReference type="PANTHER" id="PTHR33529:SF7">
    <property type="entry name" value="LIPOPOLYSACCHARIDE EXPORT SYSTEM PERMEASE PROTEIN LPTF"/>
    <property type="match status" value="1"/>
</dbReference>
<evidence type="ECO:0000256" key="1">
    <source>
        <dbReference type="ARBA" id="ARBA00002265"/>
    </source>
</evidence>
<protein>
    <recommendedName>
        <fullName evidence="4">Lipopolysaccharide export system permease protein LptF</fullName>
    </recommendedName>
</protein>
<evidence type="ECO:0000256" key="9">
    <source>
        <dbReference type="ARBA" id="ARBA00022989"/>
    </source>
</evidence>
<organism evidence="13 14">
    <name type="scientific">Wohlfahrtiimonas chitiniclastica SH04</name>
    <dbReference type="NCBI Taxonomy" id="1261130"/>
    <lineage>
        <taxon>Bacteria</taxon>
        <taxon>Pseudomonadati</taxon>
        <taxon>Pseudomonadota</taxon>
        <taxon>Gammaproteobacteria</taxon>
        <taxon>Cardiobacteriales</taxon>
        <taxon>Ignatzschineriaceae</taxon>
        <taxon>Wohlfahrtiimonas</taxon>
    </lineage>
</organism>
<keyword evidence="5" id="KW-0813">Transport</keyword>
<comment type="subunit">
    <text evidence="11">Component of the lipopolysaccharide transport and assembly complex. The LptBFG transporter is composed of two ATP-binding proteins (LptB) and two transmembrane proteins (LptF and LptG).</text>
</comment>
<accession>L8XXC3</accession>
<evidence type="ECO:0000256" key="11">
    <source>
        <dbReference type="ARBA" id="ARBA00026081"/>
    </source>
</evidence>
<comment type="caution">
    <text evidence="13">The sequence shown here is derived from an EMBL/GenBank/DDBJ whole genome shotgun (WGS) entry which is preliminary data.</text>
</comment>
<evidence type="ECO:0000256" key="5">
    <source>
        <dbReference type="ARBA" id="ARBA00022448"/>
    </source>
</evidence>
<evidence type="ECO:0000256" key="12">
    <source>
        <dbReference type="SAM" id="Phobius"/>
    </source>
</evidence>
<reference evidence="13 14" key="1">
    <citation type="journal article" date="2013" name="Genome Announc.">
        <title>Complete Genome Sequence of Wohlfahrtiimonas chitiniclastica Strain SH04, Isolated from Chrysomya megacephala Collected from Pudong International Airport in China.</title>
        <authorList>
            <person name="Cao X.M."/>
            <person name="Chen T."/>
            <person name="Xu L.Z."/>
            <person name="Yao L.S."/>
            <person name="Qi J."/>
            <person name="Zhang X.L."/>
            <person name="Yan Q.L."/>
            <person name="Deng Y.H."/>
            <person name="Guo T.Y."/>
            <person name="Wang J."/>
            <person name="Hu K.X."/>
            <person name="Xu B.L."/>
        </authorList>
    </citation>
    <scope>NUCLEOTIDE SEQUENCE [LARGE SCALE GENOMIC DNA]</scope>
    <source>
        <strain evidence="13 14">SH04</strain>
    </source>
</reference>
<dbReference type="RefSeq" id="WP_008314511.1">
    <property type="nucleotide sequence ID" value="NZ_KB372778.1"/>
</dbReference>
<dbReference type="GO" id="GO:0043190">
    <property type="term" value="C:ATP-binding cassette (ABC) transporter complex"/>
    <property type="evidence" value="ECO:0007669"/>
    <property type="project" value="InterPro"/>
</dbReference>
<dbReference type="PATRIC" id="fig|1261130.3.peg.285"/>
<evidence type="ECO:0000256" key="10">
    <source>
        <dbReference type="ARBA" id="ARBA00023136"/>
    </source>
</evidence>
<dbReference type="InterPro" id="IPR030922">
    <property type="entry name" value="LptF"/>
</dbReference>
<gene>
    <name evidence="13" type="ORF">F387_00080</name>
</gene>
<feature type="transmembrane region" description="Helical" evidence="12">
    <location>
        <begin position="12"/>
        <end position="33"/>
    </location>
</feature>
<evidence type="ECO:0000256" key="2">
    <source>
        <dbReference type="ARBA" id="ARBA00004429"/>
    </source>
</evidence>
<evidence type="ECO:0000256" key="4">
    <source>
        <dbReference type="ARBA" id="ARBA00014213"/>
    </source>
</evidence>
<comment type="function">
    <text evidence="1">Part of the ABC transporter complex LptBFG involved in the translocation of lipopolysaccharide (LPS) from the inner membrane to the outer membrane.</text>
</comment>
<dbReference type="Pfam" id="PF03739">
    <property type="entry name" value="LptF_LptG"/>
    <property type="match status" value="1"/>
</dbReference>
<evidence type="ECO:0000313" key="13">
    <source>
        <dbReference type="EMBL" id="ELV08688.1"/>
    </source>
</evidence>
<dbReference type="InterPro" id="IPR005495">
    <property type="entry name" value="LptG/LptF_permease"/>
</dbReference>
<dbReference type="HOGENOM" id="CLU_028799_0_2_6"/>
<dbReference type="GO" id="GO:0015920">
    <property type="term" value="P:lipopolysaccharide transport"/>
    <property type="evidence" value="ECO:0007669"/>
    <property type="project" value="TreeGrafter"/>
</dbReference>
<comment type="subcellular location">
    <subcellularLocation>
        <location evidence="2">Cell inner membrane</location>
        <topology evidence="2">Multi-pass membrane protein</topology>
    </subcellularLocation>
</comment>
<dbReference type="EMBL" id="AOBV01000002">
    <property type="protein sequence ID" value="ELV08688.1"/>
    <property type="molecule type" value="Genomic_DNA"/>
</dbReference>
<dbReference type="NCBIfam" id="TIGR04407">
    <property type="entry name" value="LptF_YjgP"/>
    <property type="match status" value="1"/>
</dbReference>
<dbReference type="Proteomes" id="UP000011617">
    <property type="component" value="Unassembled WGS sequence"/>
</dbReference>
<evidence type="ECO:0000256" key="8">
    <source>
        <dbReference type="ARBA" id="ARBA00022692"/>
    </source>
</evidence>
<comment type="similarity">
    <text evidence="3">Belongs to the LptF/LptG family.</text>
</comment>
<name>L8XXC3_9GAMM</name>
<feature type="transmembrane region" description="Helical" evidence="12">
    <location>
        <begin position="271"/>
        <end position="288"/>
    </location>
</feature>
<evidence type="ECO:0000256" key="6">
    <source>
        <dbReference type="ARBA" id="ARBA00022475"/>
    </source>
</evidence>
<feature type="transmembrane region" description="Helical" evidence="12">
    <location>
        <begin position="300"/>
        <end position="321"/>
    </location>
</feature>
<dbReference type="GO" id="GO:0055085">
    <property type="term" value="P:transmembrane transport"/>
    <property type="evidence" value="ECO:0007669"/>
    <property type="project" value="InterPro"/>
</dbReference>
<keyword evidence="7" id="KW-0997">Cell inner membrane</keyword>
<sequence>MKILRHYISREILLTLSATLIVLLAILLVQRLALMLNEVMNGGISANVIFSMIGIQILRFVAELVPLSFLLASIVAFGRLYKDSEMTAMFALGMPLTNLYRVLFQLAVPFSIILLLLNFWVIPYFSQKHFAIQQQAREEAQLTVVKAGTFRELSRGKNIVYVREISENQQEIKDVFIKTLEGEGAYTITLAKTGHQIVDRETGVRFLVLENGKRYSFLKNGGIDVLDYQEITLRLDSSTQPVFPKLATYSTREIVDNLNRTDFNSEFNRRFASAISVLILAIMIPALAHSNPRQGRFGKLLSAIFIYVVYFNLLNVAQNWVRKGVTPSWLGMWWVHGVMLIVALVIAYRYSKRLA</sequence>
<proteinExistence type="inferred from homology"/>
<evidence type="ECO:0000256" key="3">
    <source>
        <dbReference type="ARBA" id="ARBA00007725"/>
    </source>
</evidence>
<feature type="transmembrane region" description="Helical" evidence="12">
    <location>
        <begin position="102"/>
        <end position="125"/>
    </location>
</feature>
<keyword evidence="9 12" id="KW-1133">Transmembrane helix</keyword>
<dbReference type="OrthoDB" id="9778062at2"/>
<keyword evidence="6" id="KW-1003">Cell membrane</keyword>
<dbReference type="PANTHER" id="PTHR33529">
    <property type="entry name" value="SLR0882 PROTEIN-RELATED"/>
    <property type="match status" value="1"/>
</dbReference>
<keyword evidence="14" id="KW-1185">Reference proteome</keyword>
<feature type="transmembrane region" description="Helical" evidence="12">
    <location>
        <begin position="333"/>
        <end position="350"/>
    </location>
</feature>
<evidence type="ECO:0000313" key="14">
    <source>
        <dbReference type="Proteomes" id="UP000011617"/>
    </source>
</evidence>
<dbReference type="AlphaFoldDB" id="L8XXC3"/>
<evidence type="ECO:0000256" key="7">
    <source>
        <dbReference type="ARBA" id="ARBA00022519"/>
    </source>
</evidence>